<evidence type="ECO:0000313" key="2">
    <source>
        <dbReference type="Proteomes" id="UP000277577"/>
    </source>
</evidence>
<evidence type="ECO:0000313" key="1">
    <source>
        <dbReference type="EMBL" id="VEB35521.1"/>
    </source>
</evidence>
<proteinExistence type="predicted"/>
<gene>
    <name evidence="1" type="ORF">NCTC11976_01401</name>
</gene>
<keyword evidence="2" id="KW-1185">Reference proteome</keyword>
<organism evidence="1 2">
    <name type="scientific">Legionella cherrii</name>
    <dbReference type="NCBI Taxonomy" id="28084"/>
    <lineage>
        <taxon>Bacteria</taxon>
        <taxon>Pseudomonadati</taxon>
        <taxon>Pseudomonadota</taxon>
        <taxon>Gammaproteobacteria</taxon>
        <taxon>Legionellales</taxon>
        <taxon>Legionellaceae</taxon>
        <taxon>Legionella</taxon>
    </lineage>
</organism>
<reference evidence="1 2" key="1">
    <citation type="submission" date="2018-12" db="EMBL/GenBank/DDBJ databases">
        <authorList>
            <consortium name="Pathogen Informatics"/>
        </authorList>
    </citation>
    <scope>NUCLEOTIDE SEQUENCE [LARGE SCALE GENOMIC DNA]</scope>
    <source>
        <strain evidence="1 2">NCTC11976</strain>
    </source>
</reference>
<accession>A0ABY6T5C7</accession>
<sequence length="83" mass="9301">MLLENPYLKGDDSYYLMITCEPTNFGVEKDNSSLLFLGGFDIPDISLNHACDTEYLSLIYPAGEPYLSLLEKIGTVDFTPPFL</sequence>
<protein>
    <submittedName>
        <fullName evidence="1">Uncharacterized protein</fullName>
    </submittedName>
</protein>
<dbReference type="Proteomes" id="UP000277577">
    <property type="component" value="Chromosome"/>
</dbReference>
<dbReference type="RefSeq" id="WP_126325126.1">
    <property type="nucleotide sequence ID" value="NZ_LR134173.1"/>
</dbReference>
<name>A0ABY6T5C7_9GAMM</name>
<dbReference type="EMBL" id="LR134173">
    <property type="protein sequence ID" value="VEB35521.1"/>
    <property type="molecule type" value="Genomic_DNA"/>
</dbReference>